<dbReference type="InterPro" id="IPR035892">
    <property type="entry name" value="C2_domain_sf"/>
</dbReference>
<organism evidence="3 4">
    <name type="scientific">Hevea brasiliensis</name>
    <name type="common">Para rubber tree</name>
    <name type="synonym">Siphonia brasiliensis</name>
    <dbReference type="NCBI Taxonomy" id="3981"/>
    <lineage>
        <taxon>Eukaryota</taxon>
        <taxon>Viridiplantae</taxon>
        <taxon>Streptophyta</taxon>
        <taxon>Embryophyta</taxon>
        <taxon>Tracheophyta</taxon>
        <taxon>Spermatophyta</taxon>
        <taxon>Magnoliopsida</taxon>
        <taxon>eudicotyledons</taxon>
        <taxon>Gunneridae</taxon>
        <taxon>Pentapetalae</taxon>
        <taxon>rosids</taxon>
        <taxon>fabids</taxon>
        <taxon>Malpighiales</taxon>
        <taxon>Euphorbiaceae</taxon>
        <taxon>Crotonoideae</taxon>
        <taxon>Micrandreae</taxon>
        <taxon>Hevea</taxon>
    </lineage>
</organism>
<feature type="region of interest" description="Disordered" evidence="1">
    <location>
        <begin position="448"/>
        <end position="468"/>
    </location>
</feature>
<comment type="caution">
    <text evidence="3">The sequence shown here is derived from an EMBL/GenBank/DDBJ whole genome shotgun (WGS) entry which is preliminary data.</text>
</comment>
<keyword evidence="4" id="KW-1185">Reference proteome</keyword>
<feature type="compositionally biased region" description="Basic and acidic residues" evidence="1">
    <location>
        <begin position="175"/>
        <end position="190"/>
    </location>
</feature>
<evidence type="ECO:0000313" key="3">
    <source>
        <dbReference type="EMBL" id="KAJ9154100.1"/>
    </source>
</evidence>
<dbReference type="PANTHER" id="PTHR32246:SF143">
    <property type="entry name" value="CALCIUM-DEPENDENT LIPID-BINDING (CALB DOMAIN) FAMILY PROTEIN"/>
    <property type="match status" value="1"/>
</dbReference>
<dbReference type="Gene3D" id="2.60.40.150">
    <property type="entry name" value="C2 domain"/>
    <property type="match status" value="1"/>
</dbReference>
<dbReference type="SMART" id="SM00239">
    <property type="entry name" value="C2"/>
    <property type="match status" value="1"/>
</dbReference>
<evidence type="ECO:0000256" key="1">
    <source>
        <dbReference type="SAM" id="MobiDB-lite"/>
    </source>
</evidence>
<name>A0ABQ9KZZ7_HEVBR</name>
<dbReference type="PANTHER" id="PTHR32246">
    <property type="entry name" value="INGRESSION PROTEIN FIC1"/>
    <property type="match status" value="1"/>
</dbReference>
<dbReference type="Pfam" id="PF00168">
    <property type="entry name" value="C2"/>
    <property type="match status" value="1"/>
</dbReference>
<feature type="domain" description="C2" evidence="2">
    <location>
        <begin position="1"/>
        <end position="112"/>
    </location>
</feature>
<evidence type="ECO:0000259" key="2">
    <source>
        <dbReference type="PROSITE" id="PS50004"/>
    </source>
</evidence>
<gene>
    <name evidence="3" type="ORF">P3X46_027473</name>
</gene>
<dbReference type="CDD" id="cd04051">
    <property type="entry name" value="C2_SRC2_like"/>
    <property type="match status" value="1"/>
</dbReference>
<evidence type="ECO:0000313" key="4">
    <source>
        <dbReference type="Proteomes" id="UP001174677"/>
    </source>
</evidence>
<dbReference type="PROSITE" id="PS50004">
    <property type="entry name" value="C2"/>
    <property type="match status" value="1"/>
</dbReference>
<feature type="region of interest" description="Disordered" evidence="1">
    <location>
        <begin position="175"/>
        <end position="225"/>
    </location>
</feature>
<sequence length="468" mass="51778">MSRGFAPPFQLLELNLISAQDLAKVSRKMKTYAVAWIHPDRKLSTRVDIPGHNNPTWNDKFVFRVDDDFLYGETSAIMIEIYALHWFRDVHVGTVRVIVGNLIPPAQIHRQHQQHHVQLGTRFVALQIRRRSGRPQGILNIGVALLDTSMRSMPLYTQDASAVGYRHLMGEKDTHMHKNNKNNKDDEKNSDNQNQFLLPWNPKPELRRTKSDTSSMVGSDVVDKKTLNKKKAGSMVNGSAYEKQNSKASSMITDSDIFKIGKKGKSDSTSSGTVYGALTNAKYGSNITGGKNNKARNKNLCSNDDNSVSKFNRFDLGKLQFGTPKKMNLHGGGPLITESELGPSASEVAAAVARKKNRYVVEETESEIMGSWSLESSMEGLQSKLERWRTELPPVYDRSDLSSCNGSVVAGGRGAYRHKRRSSDSDGVFSCFGTVCGVECSIVCGGSPPRKQSGRVKRSPSAGSFSFL</sequence>
<dbReference type="Proteomes" id="UP001174677">
    <property type="component" value="Chromosome 15"/>
</dbReference>
<dbReference type="SUPFAM" id="SSF49562">
    <property type="entry name" value="C2 domain (Calcium/lipid-binding domain, CaLB)"/>
    <property type="match status" value="1"/>
</dbReference>
<protein>
    <recommendedName>
        <fullName evidence="2">C2 domain-containing protein</fullName>
    </recommendedName>
</protein>
<accession>A0ABQ9KZZ7</accession>
<proteinExistence type="predicted"/>
<dbReference type="InterPro" id="IPR044750">
    <property type="entry name" value="C2_SRC2/BAP"/>
</dbReference>
<dbReference type="EMBL" id="JARPOI010000015">
    <property type="protein sequence ID" value="KAJ9154100.1"/>
    <property type="molecule type" value="Genomic_DNA"/>
</dbReference>
<dbReference type="InterPro" id="IPR000008">
    <property type="entry name" value="C2_dom"/>
</dbReference>
<reference evidence="3 4" key="1">
    <citation type="journal article" date="2023" name="Plant Biotechnol. J.">
        <title>Chromosome-level wild Hevea brasiliensis genome provides new tools for genomic-assisted breeding and valuable loci to elevate rubber yield.</title>
        <authorList>
            <person name="Cheng H."/>
            <person name="Song X."/>
            <person name="Hu Y."/>
            <person name="Wu T."/>
            <person name="Yang Q."/>
            <person name="An Z."/>
            <person name="Feng S."/>
            <person name="Deng Z."/>
            <person name="Wu W."/>
            <person name="Zeng X."/>
            <person name="Tu M."/>
            <person name="Wang X."/>
            <person name="Huang H."/>
        </authorList>
    </citation>
    <scope>NUCLEOTIDE SEQUENCE [LARGE SCALE GENOMIC DNA]</scope>
    <source>
        <strain evidence="3">MT/VB/25A 57/8</strain>
    </source>
</reference>